<dbReference type="Proteomes" id="UP000095472">
    <property type="component" value="Chromosome"/>
</dbReference>
<gene>
    <name evidence="1" type="ORF">BH720_007010</name>
</gene>
<organism evidence="1 2">
    <name type="scientific">Desertifilum tharense IPPAS B-1220</name>
    <dbReference type="NCBI Taxonomy" id="1781255"/>
    <lineage>
        <taxon>Bacteria</taxon>
        <taxon>Bacillati</taxon>
        <taxon>Cyanobacteriota</taxon>
        <taxon>Cyanophyceae</taxon>
        <taxon>Desertifilales</taxon>
        <taxon>Desertifilaceae</taxon>
        <taxon>Desertifilum</taxon>
    </lineage>
</organism>
<evidence type="ECO:0000313" key="1">
    <source>
        <dbReference type="EMBL" id="XPM65449.1"/>
    </source>
</evidence>
<protein>
    <submittedName>
        <fullName evidence="1">TIGR03985 family CRISPR-associated protein</fullName>
    </submittedName>
</protein>
<dbReference type="EMBL" id="CP182909">
    <property type="protein sequence ID" value="XPM65449.1"/>
    <property type="molecule type" value="Genomic_DNA"/>
</dbReference>
<reference evidence="1 2" key="1">
    <citation type="journal article" date="2016" name="Genome Announc.">
        <title>Draft Genome Sequence of the Thermotolerant Cyanobacterium Desertifilum sp. IPPAS B-1220.</title>
        <authorList>
            <person name="Mironov K.S."/>
            <person name="Sinetova M.A."/>
            <person name="Bolatkhan K."/>
            <person name="Zayadan B.K."/>
            <person name="Ustinova V.V."/>
            <person name="Kupriyanova E.V."/>
            <person name="Skrypnik A.N."/>
            <person name="Gogoleva N.E."/>
            <person name="Gogolev Y.V."/>
            <person name="Los D.A."/>
        </authorList>
    </citation>
    <scope>NUCLEOTIDE SEQUENCE [LARGE SCALE GENOMIC DNA]</scope>
    <source>
        <strain evidence="1 2">IPPAS B-1220</strain>
    </source>
</reference>
<accession>A0ACD5GY92</accession>
<proteinExistence type="predicted"/>
<evidence type="ECO:0000313" key="2">
    <source>
        <dbReference type="Proteomes" id="UP000095472"/>
    </source>
</evidence>
<sequence>MQARLFGVTRRSLYEDLRILTKLGWVQRKRQKYRLVEEFPTSAWQVKLSTSAIVHPDLAAIADHLSQQINGKQRFFLHVDYVVPHDAIDRVDNWQAQLRQIWETHPIPPLLVTYTSPRVHKDFQCILYPVCIYYVQRATYLCAWGEVPNERSDVMDWRNYRLDRIQQIEGLNWEDPRVPQPMRQAFDKKTLPVPEWIQERMAEAWGFDFYQPDALLLLRFDRDFHAGYVRDTVRHETFKQVNYTQVQRLIQQNVCEPEQQQALLQLWQARSPQDAYYTARYRQGDLNVLLRSRAWRPRMEVILPWSLRQQMAAEVAQEQQLYAENNGIKL</sequence>
<name>A0ACD5GY92_9CYAN</name>
<keyword evidence="2" id="KW-1185">Reference proteome</keyword>